<dbReference type="RefSeq" id="XP_782806.3">
    <property type="nucleotide sequence ID" value="XM_777713.5"/>
</dbReference>
<dbReference type="Pfam" id="PF00067">
    <property type="entry name" value="p450"/>
    <property type="match status" value="1"/>
</dbReference>
<evidence type="ECO:0000256" key="3">
    <source>
        <dbReference type="SAM" id="Phobius"/>
    </source>
</evidence>
<dbReference type="Gene3D" id="1.10.630.10">
    <property type="entry name" value="Cytochrome P450"/>
    <property type="match status" value="1"/>
</dbReference>
<evidence type="ECO:0000313" key="4">
    <source>
        <dbReference type="EnsemblMetazoa" id="XP_782806"/>
    </source>
</evidence>
<evidence type="ECO:0000256" key="1">
    <source>
        <dbReference type="ARBA" id="ARBA00010617"/>
    </source>
</evidence>
<reference evidence="5" key="1">
    <citation type="submission" date="2015-02" db="EMBL/GenBank/DDBJ databases">
        <title>Genome sequencing for Strongylocentrotus purpuratus.</title>
        <authorList>
            <person name="Murali S."/>
            <person name="Liu Y."/>
            <person name="Vee V."/>
            <person name="English A."/>
            <person name="Wang M."/>
            <person name="Skinner E."/>
            <person name="Han Y."/>
            <person name="Muzny D.M."/>
            <person name="Worley K.C."/>
            <person name="Gibbs R.A."/>
        </authorList>
    </citation>
    <scope>NUCLEOTIDE SEQUENCE</scope>
</reference>
<dbReference type="PANTHER" id="PTHR24293:SF0">
    <property type="entry name" value="CYP46A1 PROTEIN-RELATED"/>
    <property type="match status" value="1"/>
</dbReference>
<keyword evidence="2" id="KW-0479">Metal-binding</keyword>
<dbReference type="KEGG" id="spu:577488"/>
<dbReference type="FunFam" id="1.10.630.10:FF:000456">
    <property type="entry name" value="Uncharacterized protein"/>
    <property type="match status" value="1"/>
</dbReference>
<dbReference type="FunCoup" id="A0A7M7RAF0">
    <property type="interactions" value="219"/>
</dbReference>
<dbReference type="GO" id="GO:0005506">
    <property type="term" value="F:iron ion binding"/>
    <property type="evidence" value="ECO:0007669"/>
    <property type="project" value="InterPro"/>
</dbReference>
<evidence type="ECO:0000256" key="2">
    <source>
        <dbReference type="PIRSR" id="PIRSR602401-1"/>
    </source>
</evidence>
<keyword evidence="3" id="KW-1133">Transmembrane helix</keyword>
<dbReference type="OMA" id="FLMWCIP"/>
<feature type="binding site" description="axial binding residue" evidence="2">
    <location>
        <position position="456"/>
    </location>
    <ligand>
        <name>heme</name>
        <dbReference type="ChEBI" id="CHEBI:30413"/>
    </ligand>
    <ligandPart>
        <name>Fe</name>
        <dbReference type="ChEBI" id="CHEBI:18248"/>
    </ligandPart>
</feature>
<dbReference type="GO" id="GO:0020037">
    <property type="term" value="F:heme binding"/>
    <property type="evidence" value="ECO:0000318"/>
    <property type="project" value="GO_Central"/>
</dbReference>
<dbReference type="InterPro" id="IPR001128">
    <property type="entry name" value="Cyt_P450"/>
</dbReference>
<dbReference type="PRINTS" id="PR00463">
    <property type="entry name" value="EP450I"/>
</dbReference>
<keyword evidence="2" id="KW-0349">Heme</keyword>
<dbReference type="EnsemblMetazoa" id="XM_777713">
    <property type="protein sequence ID" value="XP_782806"/>
    <property type="gene ID" value="LOC577488"/>
</dbReference>
<comment type="similarity">
    <text evidence="1">Belongs to the cytochrome P450 family.</text>
</comment>
<protein>
    <recommendedName>
        <fullName evidence="6">Cytochrome P450</fullName>
    </recommendedName>
</protein>
<dbReference type="GeneID" id="577488"/>
<dbReference type="AlphaFoldDB" id="A0A7M7RAF0"/>
<dbReference type="SUPFAM" id="SSF48264">
    <property type="entry name" value="Cytochrome P450"/>
    <property type="match status" value="1"/>
</dbReference>
<reference evidence="4" key="2">
    <citation type="submission" date="2021-01" db="UniProtKB">
        <authorList>
            <consortium name="EnsemblMetazoa"/>
        </authorList>
    </citation>
    <scope>IDENTIFICATION</scope>
</reference>
<evidence type="ECO:0000313" key="5">
    <source>
        <dbReference type="Proteomes" id="UP000007110"/>
    </source>
</evidence>
<keyword evidence="5" id="KW-1185">Reference proteome</keyword>
<keyword evidence="3" id="KW-0812">Transmembrane</keyword>
<keyword evidence="3" id="KW-0472">Membrane</keyword>
<dbReference type="OrthoDB" id="1470350at2759"/>
<accession>A0A7M7RAF0</accession>
<dbReference type="PANTHER" id="PTHR24293">
    <property type="entry name" value="CYTOCHROME P450 FAMILY 46 SUBFAMILY A"/>
    <property type="match status" value="1"/>
</dbReference>
<dbReference type="PRINTS" id="PR00385">
    <property type="entry name" value="P450"/>
</dbReference>
<dbReference type="GO" id="GO:0033781">
    <property type="term" value="F:cholesterol 24-hydroxylase activity"/>
    <property type="evidence" value="ECO:0000318"/>
    <property type="project" value="GO_Central"/>
</dbReference>
<comment type="cofactor">
    <cofactor evidence="2">
        <name>heme</name>
        <dbReference type="ChEBI" id="CHEBI:30413"/>
    </cofactor>
</comment>
<dbReference type="FunFam" id="1.10.630.10:FF:000468">
    <property type="entry name" value="Uncharacterized protein"/>
    <property type="match status" value="1"/>
</dbReference>
<keyword evidence="2" id="KW-0408">Iron</keyword>
<feature type="transmembrane region" description="Helical" evidence="3">
    <location>
        <begin position="12"/>
        <end position="33"/>
    </location>
</feature>
<name>A0A7M7RAF0_STRPU</name>
<dbReference type="InParanoid" id="A0A7M7RAF0"/>
<evidence type="ECO:0008006" key="6">
    <source>
        <dbReference type="Google" id="ProtNLM"/>
    </source>
</evidence>
<dbReference type="InterPro" id="IPR039983">
    <property type="entry name" value="CYP46A1"/>
</dbReference>
<dbReference type="Proteomes" id="UP000007110">
    <property type="component" value="Unassembled WGS sequence"/>
</dbReference>
<dbReference type="InterPro" id="IPR036396">
    <property type="entry name" value="Cyt_P450_sf"/>
</dbReference>
<dbReference type="InterPro" id="IPR002401">
    <property type="entry name" value="Cyt_P450_E_grp-I"/>
</dbReference>
<organism evidence="4 5">
    <name type="scientific">Strongylocentrotus purpuratus</name>
    <name type="common">Purple sea urchin</name>
    <dbReference type="NCBI Taxonomy" id="7668"/>
    <lineage>
        <taxon>Eukaryota</taxon>
        <taxon>Metazoa</taxon>
        <taxon>Echinodermata</taxon>
        <taxon>Eleutherozoa</taxon>
        <taxon>Echinozoa</taxon>
        <taxon>Echinoidea</taxon>
        <taxon>Euechinoidea</taxon>
        <taxon>Echinacea</taxon>
        <taxon>Camarodonta</taxon>
        <taxon>Echinidea</taxon>
        <taxon>Strongylocentrotidae</taxon>
        <taxon>Strongylocentrotus</taxon>
    </lineage>
</organism>
<dbReference type="CDD" id="cd20613">
    <property type="entry name" value="CYP46A1-like"/>
    <property type="match status" value="1"/>
</dbReference>
<proteinExistence type="inferred from homology"/>
<sequence>MELNAGFRILLYALLVITSTVGVAFVVFSWLLYRFNRKYGHLPCPRPTSFFFGHLSHINAVSKKMDMQTLTLMHQWMRDLGPVYCIRFILQPMVICSNPPTVKKVCLDSRHLKPRALYDFFYSVFGQRFLGLGLVSQVNHEKWHTRRALLNPAFNRKYLMQMMDHFDESATRLRDHLMPLADDKTLVRMLEHFNNVTLDVIAKVGFDMDINAVENSDCPFPSAIALALQGMDATFKNPLLMVDPRSKARQYRRSVRDAVKLVRNIGQDCIEKRREAKKKGEELPKDILTCILQAEDDVGNGEKIETADLIDEFGTFFVAGQETTSNLLAFTLLEIGRHKDVAKRLKDEVDEVLGSKSIIEHSDLTKLEYMSRVFKETMRLNPPVSGASRELASDVQSCGYVIPKGASVLFLSYLTSRLEEYFDDPLLFNPDRFIPTDETPRHFFAYFPFAIGQRNCIGQQLALIEAKVILAKLLQSFDFRLEQSQRHIIVSQVTNKPIDGCKNYISLRD</sequence>
<dbReference type="GO" id="GO:0006707">
    <property type="term" value="P:cholesterol catabolic process"/>
    <property type="evidence" value="ECO:0000318"/>
    <property type="project" value="GO_Central"/>
</dbReference>